<feature type="transmembrane region" description="Helical" evidence="6">
    <location>
        <begin position="32"/>
        <end position="50"/>
    </location>
</feature>
<evidence type="ECO:0000259" key="7">
    <source>
        <dbReference type="Pfam" id="PF09335"/>
    </source>
</evidence>
<dbReference type="PANTHER" id="PTHR12677:SF59">
    <property type="entry name" value="GOLGI APPARATUS MEMBRANE PROTEIN TVP38-RELATED"/>
    <property type="match status" value="1"/>
</dbReference>
<dbReference type="Pfam" id="PF09335">
    <property type="entry name" value="VTT_dom"/>
    <property type="match status" value="1"/>
</dbReference>
<name>A0A2A9HI37_TEPT2</name>
<keyword evidence="3 6" id="KW-0812">Transmembrane</keyword>
<comment type="subcellular location">
    <subcellularLocation>
        <location evidence="1 6">Cell membrane</location>
        <topology evidence="1 6">Multi-pass membrane protein</topology>
    </subcellularLocation>
</comment>
<feature type="domain" description="VTT" evidence="7">
    <location>
        <begin position="93"/>
        <end position="210"/>
    </location>
</feature>
<comment type="caution">
    <text evidence="8">The sequence shown here is derived from an EMBL/GenBank/DDBJ whole genome shotgun (WGS) entry which is preliminary data.</text>
</comment>
<dbReference type="Proteomes" id="UP000223071">
    <property type="component" value="Unassembled WGS sequence"/>
</dbReference>
<evidence type="ECO:0000256" key="5">
    <source>
        <dbReference type="ARBA" id="ARBA00023136"/>
    </source>
</evidence>
<sequence length="252" mass="27446">MSEPATTTRPSLMEIEEQLTGGETPLLLRRRVVTGLVVLFLLVVIAYWATSEYFGISYTIEAEPFRDWVDGFGILGPIVFVAVMALSVLFAPVPNAPIFMAAGLAWGPVLGTLYCMAGLVLGSAVAFWVARRFGRRHLPRLIGRRNAERIDTLVLEMGGRVVFWSRMIPAVNFDWISFVAGMTAIPFRVFIVYSALGMLFPTAVAVVAGDGLGRDARITLAAGGVWLGVIVASAAVYWRRRANGRRRNGGAP</sequence>
<dbReference type="InterPro" id="IPR015414">
    <property type="entry name" value="TMEM64"/>
</dbReference>
<evidence type="ECO:0000256" key="2">
    <source>
        <dbReference type="ARBA" id="ARBA00022475"/>
    </source>
</evidence>
<dbReference type="InterPro" id="IPR032816">
    <property type="entry name" value="VTT_dom"/>
</dbReference>
<protein>
    <recommendedName>
        <fullName evidence="6">TVP38/TMEM64 family membrane protein</fullName>
    </recommendedName>
</protein>
<evidence type="ECO:0000256" key="3">
    <source>
        <dbReference type="ARBA" id="ARBA00022692"/>
    </source>
</evidence>
<evidence type="ECO:0000256" key="1">
    <source>
        <dbReference type="ARBA" id="ARBA00004651"/>
    </source>
</evidence>
<dbReference type="GO" id="GO:0005886">
    <property type="term" value="C:plasma membrane"/>
    <property type="evidence" value="ECO:0007669"/>
    <property type="project" value="UniProtKB-SubCell"/>
</dbReference>
<feature type="transmembrane region" description="Helical" evidence="6">
    <location>
        <begin position="175"/>
        <end position="196"/>
    </location>
</feature>
<comment type="similarity">
    <text evidence="6">Belongs to the TVP38/TMEM64 family.</text>
</comment>
<evidence type="ECO:0000313" key="9">
    <source>
        <dbReference type="Proteomes" id="UP000223071"/>
    </source>
</evidence>
<keyword evidence="5 6" id="KW-0472">Membrane</keyword>
<evidence type="ECO:0000256" key="4">
    <source>
        <dbReference type="ARBA" id="ARBA00022989"/>
    </source>
</evidence>
<feature type="transmembrane region" description="Helical" evidence="6">
    <location>
        <begin position="216"/>
        <end position="238"/>
    </location>
</feature>
<dbReference type="PANTHER" id="PTHR12677">
    <property type="entry name" value="GOLGI APPARATUS MEMBRANE PROTEIN TVP38-RELATED"/>
    <property type="match status" value="1"/>
</dbReference>
<feature type="transmembrane region" description="Helical" evidence="6">
    <location>
        <begin position="71"/>
        <end position="93"/>
    </location>
</feature>
<organism evidence="8 9">
    <name type="scientific">Tepidiforma thermophila (strain KCTC 52669 / CGMCC 1.13589 / G233)</name>
    <dbReference type="NCBI Taxonomy" id="2761530"/>
    <lineage>
        <taxon>Bacteria</taxon>
        <taxon>Bacillati</taxon>
        <taxon>Chloroflexota</taxon>
        <taxon>Tepidiformia</taxon>
        <taxon>Tepidiformales</taxon>
        <taxon>Tepidiformaceae</taxon>
        <taxon>Tepidiforma</taxon>
    </lineage>
</organism>
<keyword evidence="4 6" id="KW-1133">Transmembrane helix</keyword>
<keyword evidence="2 6" id="KW-1003">Cell membrane</keyword>
<proteinExistence type="inferred from homology"/>
<accession>A0A2A9HI37</accession>
<dbReference type="AlphaFoldDB" id="A0A2A9HI37"/>
<keyword evidence="9" id="KW-1185">Reference proteome</keyword>
<reference evidence="8 9" key="1">
    <citation type="submission" date="2017-09" db="EMBL/GenBank/DDBJ databases">
        <title>Sequencing the genomes of two abundant thermophiles in Great Basin hot springs: Thermocrinis jamiesonii and novel Chloroflexi Thermoflexus hugenholtzii.</title>
        <authorList>
            <person name="Hedlund B."/>
        </authorList>
    </citation>
    <scope>NUCLEOTIDE SEQUENCE [LARGE SCALE GENOMIC DNA]</scope>
    <source>
        <strain evidence="8 9">G233</strain>
    </source>
</reference>
<dbReference type="EMBL" id="PDJQ01000001">
    <property type="protein sequence ID" value="PFG74812.1"/>
    <property type="molecule type" value="Genomic_DNA"/>
</dbReference>
<feature type="transmembrane region" description="Helical" evidence="6">
    <location>
        <begin position="105"/>
        <end position="130"/>
    </location>
</feature>
<evidence type="ECO:0000256" key="6">
    <source>
        <dbReference type="RuleBase" id="RU366058"/>
    </source>
</evidence>
<gene>
    <name evidence="8" type="ORF">A9A59_2053</name>
</gene>
<dbReference type="RefSeq" id="WP_098504167.1">
    <property type="nucleotide sequence ID" value="NZ_PDJQ01000001.1"/>
</dbReference>
<evidence type="ECO:0000313" key="8">
    <source>
        <dbReference type="EMBL" id="PFG74812.1"/>
    </source>
</evidence>